<dbReference type="KEGG" id="bgt:106059249"/>
<evidence type="ECO:0000313" key="5">
    <source>
        <dbReference type="RefSeq" id="XP_013072275.1"/>
    </source>
</evidence>
<name>A0A2C9LIN4_BIOGL</name>
<dbReference type="OrthoDB" id="6158132at2759"/>
<dbReference type="VEuPathDB" id="VectorBase:BGLAX_040207"/>
<dbReference type="RefSeq" id="XP_013072275.1">
    <property type="nucleotide sequence ID" value="XM_013216821.2"/>
</dbReference>
<dbReference type="GeneID" id="106059249"/>
<proteinExistence type="predicted"/>
<keyword evidence="4" id="KW-1185">Reference proteome</keyword>
<gene>
    <name evidence="2" type="primary">106059249</name>
    <name evidence="5" type="synonym">LOC106059249</name>
</gene>
<sequence length="208" mass="23263">MPVIRVNCNSTINNGTVQFIINVSQTLPEANSTHIHDSEGALRFTIAVVLVYGIGVIGLLGISARRNRRMEAMDKEVNKFIKSKLSKYEERKTRRPKTINKLISSLHSIIQTEESLHTVMTKSGQNQAKKNFPLKKAYTWSSRTQESFDPLGLQLHITSCKEPNRSAVSNSISQNKSLEETLPLNTPSQKKVTFTKMDSTEGMLVSSV</sequence>
<dbReference type="VEuPathDB" id="VectorBase:BGLB031615"/>
<reference evidence="2" key="1">
    <citation type="submission" date="2020-05" db="UniProtKB">
        <authorList>
            <consortium name="EnsemblMetazoa"/>
        </authorList>
    </citation>
    <scope>IDENTIFICATION</scope>
    <source>
        <strain evidence="2">BB02</strain>
    </source>
</reference>
<evidence type="ECO:0000256" key="1">
    <source>
        <dbReference type="SAM" id="Phobius"/>
    </source>
</evidence>
<evidence type="ECO:0000313" key="4">
    <source>
        <dbReference type="Proteomes" id="UP001165740"/>
    </source>
</evidence>
<keyword evidence="1" id="KW-0472">Membrane</keyword>
<dbReference type="EnsemblMetazoa" id="BGLB031615-RA">
    <property type="protein sequence ID" value="BGLB031615-PA"/>
    <property type="gene ID" value="BGLB031615"/>
</dbReference>
<dbReference type="Proteomes" id="UP001165740">
    <property type="component" value="Chromosome 5"/>
</dbReference>
<keyword evidence="1" id="KW-1133">Transmembrane helix</keyword>
<organism evidence="2 3">
    <name type="scientific">Biomphalaria glabrata</name>
    <name type="common">Bloodfluke planorb</name>
    <name type="synonym">Freshwater snail</name>
    <dbReference type="NCBI Taxonomy" id="6526"/>
    <lineage>
        <taxon>Eukaryota</taxon>
        <taxon>Metazoa</taxon>
        <taxon>Spiralia</taxon>
        <taxon>Lophotrochozoa</taxon>
        <taxon>Mollusca</taxon>
        <taxon>Gastropoda</taxon>
        <taxon>Heterobranchia</taxon>
        <taxon>Euthyneura</taxon>
        <taxon>Panpulmonata</taxon>
        <taxon>Hygrophila</taxon>
        <taxon>Lymnaeoidea</taxon>
        <taxon>Planorbidae</taxon>
        <taxon>Biomphalaria</taxon>
    </lineage>
</organism>
<dbReference type="AlphaFoldDB" id="A0A2C9LIN4"/>
<protein>
    <submittedName>
        <fullName evidence="5">Uncharacterized protein LOC106059249</fullName>
    </submittedName>
</protein>
<evidence type="ECO:0000313" key="3">
    <source>
        <dbReference type="Proteomes" id="UP000076420"/>
    </source>
</evidence>
<reference evidence="5" key="2">
    <citation type="submission" date="2025-04" db="UniProtKB">
        <authorList>
            <consortium name="RefSeq"/>
        </authorList>
    </citation>
    <scope>IDENTIFICATION</scope>
</reference>
<feature type="transmembrane region" description="Helical" evidence="1">
    <location>
        <begin position="41"/>
        <end position="62"/>
    </location>
</feature>
<dbReference type="Proteomes" id="UP000076420">
    <property type="component" value="Unassembled WGS sequence"/>
</dbReference>
<keyword evidence="1" id="KW-0812">Transmembrane</keyword>
<accession>A0A2C9LIN4</accession>
<evidence type="ECO:0000313" key="2">
    <source>
        <dbReference type="EnsemblMetazoa" id="BGLB031615-PA"/>
    </source>
</evidence>